<evidence type="ECO:0000256" key="1">
    <source>
        <dbReference type="SAM" id="MobiDB-lite"/>
    </source>
</evidence>
<evidence type="ECO:0000313" key="3">
    <source>
        <dbReference type="Proteomes" id="UP001152484"/>
    </source>
</evidence>
<protein>
    <submittedName>
        <fullName evidence="2">Uncharacterized protein</fullName>
    </submittedName>
</protein>
<feature type="compositionally biased region" description="Basic residues" evidence="1">
    <location>
        <begin position="214"/>
        <end position="227"/>
    </location>
</feature>
<sequence>MDVCAHCDKSASENVSHTGLSPGSHSGCGQYNSALDSGLDGDLRNRLSDLVIIQEDQQLCNSKFSKDDRFEGTPDSFSDRFSSKKCLVKFATFPNSTKSSSPNESIHQRQLEQINDAPAEPLAPNGDANSTPLSTLSKSVPSATKLLSAMKGSREKQGIVPHNKLHVSWAPDVYDPPVSIPISHVSINRHQRHRSDGKKNGKKNKQQSSGKSSRANKGKDKKKHGRKYGGSCERGFYELEDHNIVISSRELPTIGLDIDSSDRLCGSSYLYSSVSKLHFPLAEAS</sequence>
<dbReference type="OrthoDB" id="2016966at2759"/>
<feature type="region of interest" description="Disordered" evidence="1">
    <location>
        <begin position="188"/>
        <end position="232"/>
    </location>
</feature>
<keyword evidence="3" id="KW-1185">Reference proteome</keyword>
<organism evidence="2 3">
    <name type="scientific">Cuscuta europaea</name>
    <name type="common">European dodder</name>
    <dbReference type="NCBI Taxonomy" id="41803"/>
    <lineage>
        <taxon>Eukaryota</taxon>
        <taxon>Viridiplantae</taxon>
        <taxon>Streptophyta</taxon>
        <taxon>Embryophyta</taxon>
        <taxon>Tracheophyta</taxon>
        <taxon>Spermatophyta</taxon>
        <taxon>Magnoliopsida</taxon>
        <taxon>eudicotyledons</taxon>
        <taxon>Gunneridae</taxon>
        <taxon>Pentapetalae</taxon>
        <taxon>asterids</taxon>
        <taxon>lamiids</taxon>
        <taxon>Solanales</taxon>
        <taxon>Convolvulaceae</taxon>
        <taxon>Cuscuteae</taxon>
        <taxon>Cuscuta</taxon>
        <taxon>Cuscuta subgen. Cuscuta</taxon>
    </lineage>
</organism>
<dbReference type="PANTHER" id="PTHR34952">
    <property type="entry name" value="OS05G0113500 PROTEIN"/>
    <property type="match status" value="1"/>
</dbReference>
<name>A0A9P0Z5C8_CUSEU</name>
<feature type="compositionally biased region" description="Basic residues" evidence="1">
    <location>
        <begin position="188"/>
        <end position="205"/>
    </location>
</feature>
<feature type="region of interest" description="Disordered" evidence="1">
    <location>
        <begin position="118"/>
        <end position="138"/>
    </location>
</feature>
<dbReference type="EMBL" id="CAMAPE010000019">
    <property type="protein sequence ID" value="CAH9086914.1"/>
    <property type="molecule type" value="Genomic_DNA"/>
</dbReference>
<gene>
    <name evidence="2" type="ORF">CEURO_LOCUS9835</name>
</gene>
<feature type="compositionally biased region" description="Polar residues" evidence="1">
    <location>
        <begin position="127"/>
        <end position="138"/>
    </location>
</feature>
<dbReference type="Proteomes" id="UP001152484">
    <property type="component" value="Unassembled WGS sequence"/>
</dbReference>
<dbReference type="PANTHER" id="PTHR34952:SF2">
    <property type="entry name" value="OS05G0113500 PROTEIN"/>
    <property type="match status" value="1"/>
</dbReference>
<evidence type="ECO:0000313" key="2">
    <source>
        <dbReference type="EMBL" id="CAH9086914.1"/>
    </source>
</evidence>
<accession>A0A9P0Z5C8</accession>
<comment type="caution">
    <text evidence="2">The sequence shown here is derived from an EMBL/GenBank/DDBJ whole genome shotgun (WGS) entry which is preliminary data.</text>
</comment>
<reference evidence="2" key="1">
    <citation type="submission" date="2022-07" db="EMBL/GenBank/DDBJ databases">
        <authorList>
            <person name="Macas J."/>
            <person name="Novak P."/>
            <person name="Neumann P."/>
        </authorList>
    </citation>
    <scope>NUCLEOTIDE SEQUENCE</scope>
</reference>
<proteinExistence type="predicted"/>
<dbReference type="AlphaFoldDB" id="A0A9P0Z5C8"/>